<organism evidence="2 3">
    <name type="scientific">Kwoniella newhampshirensis</name>
    <dbReference type="NCBI Taxonomy" id="1651941"/>
    <lineage>
        <taxon>Eukaryota</taxon>
        <taxon>Fungi</taxon>
        <taxon>Dikarya</taxon>
        <taxon>Basidiomycota</taxon>
        <taxon>Agaricomycotina</taxon>
        <taxon>Tremellomycetes</taxon>
        <taxon>Tremellales</taxon>
        <taxon>Cryptococcaceae</taxon>
        <taxon>Kwoniella</taxon>
    </lineage>
</organism>
<accession>A0AAW0YWP6</accession>
<keyword evidence="3" id="KW-1185">Reference proteome</keyword>
<dbReference type="GeneID" id="92182030"/>
<feature type="region of interest" description="Disordered" evidence="1">
    <location>
        <begin position="128"/>
        <end position="155"/>
    </location>
</feature>
<name>A0AAW0YWP6_9TREE</name>
<dbReference type="KEGG" id="kne:92182030"/>
<dbReference type="Proteomes" id="UP001388673">
    <property type="component" value="Unassembled WGS sequence"/>
</dbReference>
<protein>
    <submittedName>
        <fullName evidence="2">Uncharacterized protein</fullName>
    </submittedName>
</protein>
<reference evidence="2 3" key="1">
    <citation type="journal article" date="2024" name="bioRxiv">
        <title>Comparative genomics of Cryptococcus and Kwoniella reveals pathogenesis evolution and contrasting karyotype dynamics via intercentromeric recombination or chromosome fusion.</title>
        <authorList>
            <person name="Coelho M.A."/>
            <person name="David-Palma M."/>
            <person name="Shea T."/>
            <person name="Bowers K."/>
            <person name="McGinley-Smith S."/>
            <person name="Mohammad A.W."/>
            <person name="Gnirke A."/>
            <person name="Yurkov A.M."/>
            <person name="Nowrousian M."/>
            <person name="Sun S."/>
            <person name="Cuomo C.A."/>
            <person name="Heitman J."/>
        </authorList>
    </citation>
    <scope>NUCLEOTIDE SEQUENCE [LARGE SCALE GENOMIC DNA]</scope>
    <source>
        <strain evidence="2 3">CBS 13917</strain>
    </source>
</reference>
<dbReference type="EMBL" id="JBCAWK010000009">
    <property type="protein sequence ID" value="KAK8849440.1"/>
    <property type="molecule type" value="Genomic_DNA"/>
</dbReference>
<sequence length="174" mass="19424">MVLTSLHEQESVESLLALSLTAEYSRKIQSYLFTHPNSNLSDADLCQKVREEMIRSHCPWWSHQHEHFREMYPTLAFPIGQMREESSEEYVARRFLRGAERTFGSFSDEFGMMGRVVVNAGGYRTLGSETEGGESGGGKIRAEPPSLTVSRGSSVIESEDEVMTDVGSVGHAVM</sequence>
<gene>
    <name evidence="2" type="ORF">IAR55_004772</name>
</gene>
<comment type="caution">
    <text evidence="2">The sequence shown here is derived from an EMBL/GenBank/DDBJ whole genome shotgun (WGS) entry which is preliminary data.</text>
</comment>
<proteinExistence type="predicted"/>
<dbReference type="AlphaFoldDB" id="A0AAW0YWP6"/>
<dbReference type="RefSeq" id="XP_066801328.1">
    <property type="nucleotide sequence ID" value="XM_066947869.1"/>
</dbReference>
<evidence type="ECO:0000256" key="1">
    <source>
        <dbReference type="SAM" id="MobiDB-lite"/>
    </source>
</evidence>
<evidence type="ECO:0000313" key="3">
    <source>
        <dbReference type="Proteomes" id="UP001388673"/>
    </source>
</evidence>
<evidence type="ECO:0000313" key="2">
    <source>
        <dbReference type="EMBL" id="KAK8849440.1"/>
    </source>
</evidence>